<gene>
    <name evidence="2" type="ORF">MM415A01485_0006</name>
    <name evidence="1" type="ORF">TM448A02302_0003</name>
    <name evidence="3" type="ORF">TM448B01309_0004</name>
</gene>
<protein>
    <submittedName>
        <fullName evidence="1">Uncharacterized protein</fullName>
    </submittedName>
</protein>
<name>A0A6H1ZWA9_9ZZZZ</name>
<evidence type="ECO:0000313" key="1">
    <source>
        <dbReference type="EMBL" id="QJA51798.1"/>
    </source>
</evidence>
<dbReference type="EMBL" id="MT144289">
    <property type="protein sequence ID" value="QJA51798.1"/>
    <property type="molecule type" value="Genomic_DNA"/>
</dbReference>
<dbReference type="EMBL" id="MT144732">
    <property type="protein sequence ID" value="QJH98416.1"/>
    <property type="molecule type" value="Genomic_DNA"/>
</dbReference>
<dbReference type="AlphaFoldDB" id="A0A6H1ZWA9"/>
<dbReference type="EMBL" id="MT142231">
    <property type="protein sequence ID" value="QJA76551.1"/>
    <property type="molecule type" value="Genomic_DNA"/>
</dbReference>
<evidence type="ECO:0000313" key="3">
    <source>
        <dbReference type="EMBL" id="QJH98416.1"/>
    </source>
</evidence>
<reference evidence="1" key="1">
    <citation type="submission" date="2020-03" db="EMBL/GenBank/DDBJ databases">
        <title>The deep terrestrial virosphere.</title>
        <authorList>
            <person name="Holmfeldt K."/>
            <person name="Nilsson E."/>
            <person name="Simone D."/>
            <person name="Lopez-Fernandez M."/>
            <person name="Wu X."/>
            <person name="de Brujin I."/>
            <person name="Lundin D."/>
            <person name="Andersson A."/>
            <person name="Bertilsson S."/>
            <person name="Dopson M."/>
        </authorList>
    </citation>
    <scope>NUCLEOTIDE SEQUENCE</scope>
    <source>
        <strain evidence="2">MM415A01485</strain>
        <strain evidence="1">TM448A02302</strain>
        <strain evidence="3">TM448B01309</strain>
    </source>
</reference>
<sequence>MLAVAAAVIVSAMFDARIVPVVNAELLVIARLVVDVVDVILIPVAQAPEIDIPVVQTLDTEIPVVLVLATEIPVVSAPVILIPVVPAPDINMPVVKAPANVIGVVLELIPFPNTISLKVIASSSNMK</sequence>
<evidence type="ECO:0000313" key="2">
    <source>
        <dbReference type="EMBL" id="QJA76551.1"/>
    </source>
</evidence>
<accession>A0A6H1ZWA9</accession>
<proteinExistence type="predicted"/>
<organism evidence="1">
    <name type="scientific">viral metagenome</name>
    <dbReference type="NCBI Taxonomy" id="1070528"/>
    <lineage>
        <taxon>unclassified sequences</taxon>
        <taxon>metagenomes</taxon>
        <taxon>organismal metagenomes</taxon>
    </lineage>
</organism>